<accession>A0AAV3PKS6</accession>
<dbReference type="EMBL" id="BAABME010001940">
    <property type="protein sequence ID" value="GAA0152229.1"/>
    <property type="molecule type" value="Genomic_DNA"/>
</dbReference>
<feature type="region of interest" description="Disordered" evidence="1">
    <location>
        <begin position="1"/>
        <end position="26"/>
    </location>
</feature>
<evidence type="ECO:0000313" key="2">
    <source>
        <dbReference type="EMBL" id="GAA0152229.1"/>
    </source>
</evidence>
<gene>
    <name evidence="2" type="ORF">LIER_10760</name>
</gene>
<organism evidence="2 3">
    <name type="scientific">Lithospermum erythrorhizon</name>
    <name type="common">Purple gromwell</name>
    <name type="synonym">Lithospermum officinale var. erythrorhizon</name>
    <dbReference type="NCBI Taxonomy" id="34254"/>
    <lineage>
        <taxon>Eukaryota</taxon>
        <taxon>Viridiplantae</taxon>
        <taxon>Streptophyta</taxon>
        <taxon>Embryophyta</taxon>
        <taxon>Tracheophyta</taxon>
        <taxon>Spermatophyta</taxon>
        <taxon>Magnoliopsida</taxon>
        <taxon>eudicotyledons</taxon>
        <taxon>Gunneridae</taxon>
        <taxon>Pentapetalae</taxon>
        <taxon>asterids</taxon>
        <taxon>lamiids</taxon>
        <taxon>Boraginales</taxon>
        <taxon>Boraginaceae</taxon>
        <taxon>Boraginoideae</taxon>
        <taxon>Lithospermeae</taxon>
        <taxon>Lithospermum</taxon>
    </lineage>
</organism>
<comment type="caution">
    <text evidence="2">The sequence shown here is derived from an EMBL/GenBank/DDBJ whole genome shotgun (WGS) entry which is preliminary data.</text>
</comment>
<feature type="compositionally biased region" description="Polar residues" evidence="1">
    <location>
        <begin position="7"/>
        <end position="19"/>
    </location>
</feature>
<keyword evidence="3" id="KW-1185">Reference proteome</keyword>
<dbReference type="Proteomes" id="UP001454036">
    <property type="component" value="Unassembled WGS sequence"/>
</dbReference>
<reference evidence="2 3" key="1">
    <citation type="submission" date="2024-01" db="EMBL/GenBank/DDBJ databases">
        <title>The complete chloroplast genome sequence of Lithospermum erythrorhizon: insights into the phylogenetic relationship among Boraginaceae species and the maternal lineages of purple gromwells.</title>
        <authorList>
            <person name="Okada T."/>
            <person name="Watanabe K."/>
        </authorList>
    </citation>
    <scope>NUCLEOTIDE SEQUENCE [LARGE SCALE GENOMIC DNA]</scope>
</reference>
<evidence type="ECO:0000256" key="1">
    <source>
        <dbReference type="SAM" id="MobiDB-lite"/>
    </source>
</evidence>
<name>A0AAV3PKS6_LITER</name>
<proteinExistence type="predicted"/>
<dbReference type="AlphaFoldDB" id="A0AAV3PKS6"/>
<sequence>MKEPIQENGTGSLGTPNRNNADDNVDQQHIVKIEESLGGNAVITNQSFQTKPEVRYLFDLNLKKKMMIMPNSLCGKMYIT</sequence>
<evidence type="ECO:0000313" key="3">
    <source>
        <dbReference type="Proteomes" id="UP001454036"/>
    </source>
</evidence>
<protein>
    <submittedName>
        <fullName evidence="2">Uncharacterized protein</fullName>
    </submittedName>
</protein>